<dbReference type="InterPro" id="IPR030934">
    <property type="entry name" value="Intein_C"/>
</dbReference>
<evidence type="ECO:0000313" key="7">
    <source>
        <dbReference type="Proteomes" id="UP000509750"/>
    </source>
</evidence>
<dbReference type="Proteomes" id="UP000509750">
    <property type="component" value="Plasmid unnamed2"/>
</dbReference>
<name>A0A7D5KW62_9EURY</name>
<evidence type="ECO:0000256" key="3">
    <source>
        <dbReference type="ARBA" id="ARBA00023004"/>
    </source>
</evidence>
<dbReference type="RefSeq" id="WP_179171474.1">
    <property type="nucleotide sequence ID" value="NZ_CP058531.1"/>
</dbReference>
<dbReference type="GO" id="GO:0051537">
    <property type="term" value="F:2 iron, 2 sulfur cluster binding"/>
    <property type="evidence" value="ECO:0007669"/>
    <property type="project" value="UniProtKB-KW"/>
</dbReference>
<dbReference type="SUPFAM" id="SSF50022">
    <property type="entry name" value="ISP domain"/>
    <property type="match status" value="1"/>
</dbReference>
<keyword evidence="1" id="KW-0001">2Fe-2S</keyword>
<keyword evidence="6" id="KW-0614">Plasmid</keyword>
<dbReference type="InterPro" id="IPR017941">
    <property type="entry name" value="Rieske_2Fe-2S"/>
</dbReference>
<dbReference type="Gene3D" id="2.102.10.10">
    <property type="entry name" value="Rieske [2Fe-2S] iron-sulphur domain"/>
    <property type="match status" value="1"/>
</dbReference>
<dbReference type="Pfam" id="PF00355">
    <property type="entry name" value="Rieske"/>
    <property type="match status" value="1"/>
</dbReference>
<dbReference type="NCBIfam" id="TIGR01443">
    <property type="entry name" value="intein_Cterm"/>
    <property type="match status" value="1"/>
</dbReference>
<dbReference type="OrthoDB" id="6837at2157"/>
<dbReference type="EMBL" id="CP058531">
    <property type="protein sequence ID" value="QLG29900.1"/>
    <property type="molecule type" value="Genomic_DNA"/>
</dbReference>
<evidence type="ECO:0000256" key="1">
    <source>
        <dbReference type="ARBA" id="ARBA00022714"/>
    </source>
</evidence>
<dbReference type="InterPro" id="IPR036922">
    <property type="entry name" value="Rieske_2Fe-2S_sf"/>
</dbReference>
<reference evidence="6 7" key="1">
    <citation type="submission" date="2020-07" db="EMBL/GenBank/DDBJ databases">
        <title>Gai3-2, isolated from salt lake.</title>
        <authorList>
            <person name="Cui H."/>
            <person name="Shi X."/>
        </authorList>
    </citation>
    <scope>NUCLEOTIDE SEQUENCE [LARGE SCALE GENOMIC DNA]</scope>
    <source>
        <strain evidence="6 7">Gai3-2</strain>
        <plasmid evidence="6 7">unnamed2</plasmid>
    </source>
</reference>
<dbReference type="KEGG" id="halg:HUG10_20030"/>
<proteinExistence type="predicted"/>
<protein>
    <submittedName>
        <fullName evidence="6">Rieske (2Fe-2S) protein</fullName>
    </submittedName>
</protein>
<dbReference type="PANTHER" id="PTHR21496">
    <property type="entry name" value="FERREDOXIN-RELATED"/>
    <property type="match status" value="1"/>
</dbReference>
<dbReference type="PANTHER" id="PTHR21496:SF23">
    <property type="entry name" value="3-PHENYLPROPIONATE_CINNAMIC ACID DIOXYGENASE FERREDOXIN SUBUNIT"/>
    <property type="match status" value="1"/>
</dbReference>
<dbReference type="PROSITE" id="PS51296">
    <property type="entry name" value="RIESKE"/>
    <property type="match status" value="1"/>
</dbReference>
<sequence length="119" mass="13522">MATRQKIANADELPNNGDRIIAEVQGIEIAVFRFDGEYYALANYCVHQGGPLCEGALSGRTVAGDDGWEWAYDTDEKYVRCPWHGWIFDITDGRNVDSDRYVTPTYDIEVEDGEIFVHR</sequence>
<organism evidence="6 7">
    <name type="scientific">Halorarum halophilum</name>
    <dbReference type="NCBI Taxonomy" id="2743090"/>
    <lineage>
        <taxon>Archaea</taxon>
        <taxon>Methanobacteriati</taxon>
        <taxon>Methanobacteriota</taxon>
        <taxon>Stenosarchaea group</taxon>
        <taxon>Halobacteria</taxon>
        <taxon>Halobacteriales</taxon>
        <taxon>Haloferacaceae</taxon>
        <taxon>Halorarum</taxon>
    </lineage>
</organism>
<feature type="domain" description="Rieske" evidence="5">
    <location>
        <begin position="5"/>
        <end position="117"/>
    </location>
</feature>
<dbReference type="GeneID" id="56031173"/>
<geneLocation type="plasmid" evidence="6 7">
    <name>unnamed2</name>
</geneLocation>
<evidence type="ECO:0000256" key="4">
    <source>
        <dbReference type="ARBA" id="ARBA00023014"/>
    </source>
</evidence>
<evidence type="ECO:0000259" key="5">
    <source>
        <dbReference type="PROSITE" id="PS51296"/>
    </source>
</evidence>
<accession>A0A7D5KW62</accession>
<keyword evidence="4" id="KW-0411">Iron-sulfur</keyword>
<dbReference type="AlphaFoldDB" id="A0A7D5KW62"/>
<gene>
    <name evidence="6" type="ORF">HUG10_20030</name>
</gene>
<dbReference type="GO" id="GO:0046872">
    <property type="term" value="F:metal ion binding"/>
    <property type="evidence" value="ECO:0007669"/>
    <property type="project" value="UniProtKB-KW"/>
</dbReference>
<keyword evidence="7" id="KW-1185">Reference proteome</keyword>
<evidence type="ECO:0000256" key="2">
    <source>
        <dbReference type="ARBA" id="ARBA00022723"/>
    </source>
</evidence>
<keyword evidence="2" id="KW-0479">Metal-binding</keyword>
<keyword evidence="3" id="KW-0408">Iron</keyword>
<evidence type="ECO:0000313" key="6">
    <source>
        <dbReference type="EMBL" id="QLG29900.1"/>
    </source>
</evidence>